<dbReference type="EMBL" id="CAJJDP010000009">
    <property type="protein sequence ID" value="CAD8138725.1"/>
    <property type="molecule type" value="Genomic_DNA"/>
</dbReference>
<organism evidence="1 2">
    <name type="scientific">Paramecium octaurelia</name>
    <dbReference type="NCBI Taxonomy" id="43137"/>
    <lineage>
        <taxon>Eukaryota</taxon>
        <taxon>Sar</taxon>
        <taxon>Alveolata</taxon>
        <taxon>Ciliophora</taxon>
        <taxon>Intramacronucleata</taxon>
        <taxon>Oligohymenophorea</taxon>
        <taxon>Peniculida</taxon>
        <taxon>Parameciidae</taxon>
        <taxon>Paramecium</taxon>
    </lineage>
</organism>
<accession>A0A8S1SEK8</accession>
<gene>
    <name evidence="1" type="ORF">POCTA_138.1.T0100037</name>
</gene>
<sequence length="46" mass="5467">MKKIQSFINEIKNTYFLEQLQQSVISNLINPSFIPNNRQFTSSYNQ</sequence>
<dbReference type="AlphaFoldDB" id="A0A8S1SEK8"/>
<keyword evidence="2" id="KW-1185">Reference proteome</keyword>
<comment type="caution">
    <text evidence="1">The sequence shown here is derived from an EMBL/GenBank/DDBJ whole genome shotgun (WGS) entry which is preliminary data.</text>
</comment>
<dbReference type="Proteomes" id="UP000683925">
    <property type="component" value="Unassembled WGS sequence"/>
</dbReference>
<reference evidence="1" key="1">
    <citation type="submission" date="2021-01" db="EMBL/GenBank/DDBJ databases">
        <authorList>
            <consortium name="Genoscope - CEA"/>
            <person name="William W."/>
        </authorList>
    </citation>
    <scope>NUCLEOTIDE SEQUENCE</scope>
</reference>
<name>A0A8S1SEK8_PAROT</name>
<protein>
    <submittedName>
        <fullName evidence="1">Uncharacterized protein</fullName>
    </submittedName>
</protein>
<proteinExistence type="predicted"/>
<evidence type="ECO:0000313" key="2">
    <source>
        <dbReference type="Proteomes" id="UP000683925"/>
    </source>
</evidence>
<evidence type="ECO:0000313" key="1">
    <source>
        <dbReference type="EMBL" id="CAD8138725.1"/>
    </source>
</evidence>